<dbReference type="Proteomes" id="UP000805649">
    <property type="component" value="Unassembled WGS sequence"/>
</dbReference>
<sequence length="262" mass="30259">MHVRAITRADIPNVTDVSDAAFINAELNVWLYPHRQEYPECWRSRINRMLHSSLVKPGVYGFVCVTDDEDPADWPRDQIIGYSWWEYNGPADDPLSSKWRQNNSGISNAVERTLMDWHSRYVNFFQLDKSVSRERQAAFYREGAERGNPFAPLKSFWNLIVLGVHPDWQGRGAGKKLMRWGLDRSAEDKVPIILIASTPGQRMYTRMGFDIVDWATTESLSSAEGGAIMILDTNRKYTREATPEESERDFFGMRRKIDAVYI</sequence>
<comment type="caution">
    <text evidence="1">The sequence shown here is derived from an EMBL/GenBank/DDBJ whole genome shotgun (WGS) entry which is preliminary data.</text>
</comment>
<accession>A0ACC3ZBK6</accession>
<evidence type="ECO:0000313" key="2">
    <source>
        <dbReference type="Proteomes" id="UP000805649"/>
    </source>
</evidence>
<name>A0ACC3ZBK6_COLTU</name>
<reference evidence="1 2" key="1">
    <citation type="journal article" date="2020" name="Phytopathology">
        <title>Genome Sequence Resources of Colletotrichum truncatum, C. plurivorum, C. musicola, and C. sojae: Four Species Pathogenic to Soybean (Glycine max).</title>
        <authorList>
            <person name="Rogerio F."/>
            <person name="Boufleur T.R."/>
            <person name="Ciampi-Guillardi M."/>
            <person name="Sukno S.A."/>
            <person name="Thon M.R."/>
            <person name="Massola Junior N.S."/>
            <person name="Baroncelli R."/>
        </authorList>
    </citation>
    <scope>NUCLEOTIDE SEQUENCE [LARGE SCALE GENOMIC DNA]</scope>
    <source>
        <strain evidence="1 2">CMES1059</strain>
    </source>
</reference>
<gene>
    <name evidence="1" type="ORF">CTRU02_204258</name>
</gene>
<keyword evidence="2" id="KW-1185">Reference proteome</keyword>
<protein>
    <submittedName>
        <fullName evidence="1">GNAT family</fullName>
    </submittedName>
</protein>
<evidence type="ECO:0000313" key="1">
    <source>
        <dbReference type="EMBL" id="KAL0941495.1"/>
    </source>
</evidence>
<proteinExistence type="predicted"/>
<dbReference type="EMBL" id="VUJX02000002">
    <property type="protein sequence ID" value="KAL0941495.1"/>
    <property type="molecule type" value="Genomic_DNA"/>
</dbReference>
<organism evidence="1 2">
    <name type="scientific">Colletotrichum truncatum</name>
    <name type="common">Anthracnose fungus</name>
    <name type="synonym">Colletotrichum capsici</name>
    <dbReference type="NCBI Taxonomy" id="5467"/>
    <lineage>
        <taxon>Eukaryota</taxon>
        <taxon>Fungi</taxon>
        <taxon>Dikarya</taxon>
        <taxon>Ascomycota</taxon>
        <taxon>Pezizomycotina</taxon>
        <taxon>Sordariomycetes</taxon>
        <taxon>Hypocreomycetidae</taxon>
        <taxon>Glomerellales</taxon>
        <taxon>Glomerellaceae</taxon>
        <taxon>Colletotrichum</taxon>
        <taxon>Colletotrichum truncatum species complex</taxon>
    </lineage>
</organism>